<dbReference type="InterPro" id="IPR013149">
    <property type="entry name" value="ADH-like_C"/>
</dbReference>
<protein>
    <recommendedName>
        <fullName evidence="6">Enoyl reductase (ER) domain-containing protein</fullName>
    </recommendedName>
</protein>
<reference evidence="7" key="1">
    <citation type="submission" date="2022-10" db="EMBL/GenBank/DDBJ databases">
        <title>Determination and structural analysis of whole genome sequence of Sarocladium strictum F4-1.</title>
        <authorList>
            <person name="Hu L."/>
            <person name="Jiang Y."/>
        </authorList>
    </citation>
    <scope>NUCLEOTIDE SEQUENCE</scope>
    <source>
        <strain evidence="7">F4-1</strain>
    </source>
</reference>
<dbReference type="AlphaFoldDB" id="A0AA39GCS0"/>
<keyword evidence="3" id="KW-0547">Nucleotide-binding</keyword>
<dbReference type="PANTHER" id="PTHR45348:SF1">
    <property type="entry name" value="TRANS-ENOYL REDUCTASE STHE"/>
    <property type="match status" value="1"/>
</dbReference>
<dbReference type="GO" id="GO:0000166">
    <property type="term" value="F:nucleotide binding"/>
    <property type="evidence" value="ECO:0007669"/>
    <property type="project" value="UniProtKB-KW"/>
</dbReference>
<keyword evidence="4" id="KW-0521">NADP</keyword>
<dbReference type="Proteomes" id="UP001175261">
    <property type="component" value="Unassembled WGS sequence"/>
</dbReference>
<dbReference type="SUPFAM" id="SSF51735">
    <property type="entry name" value="NAD(P)-binding Rossmann-fold domains"/>
    <property type="match status" value="1"/>
</dbReference>
<accession>A0AA39GCS0</accession>
<dbReference type="EMBL" id="JAPDFR010000009">
    <property type="protein sequence ID" value="KAK0383742.1"/>
    <property type="molecule type" value="Genomic_DNA"/>
</dbReference>
<dbReference type="Gene3D" id="3.40.50.720">
    <property type="entry name" value="NAD(P)-binding Rossmann-like Domain"/>
    <property type="match status" value="1"/>
</dbReference>
<dbReference type="SUPFAM" id="SSF50129">
    <property type="entry name" value="GroES-like"/>
    <property type="match status" value="1"/>
</dbReference>
<dbReference type="InterPro" id="IPR020843">
    <property type="entry name" value="ER"/>
</dbReference>
<dbReference type="InterPro" id="IPR011032">
    <property type="entry name" value="GroES-like_sf"/>
</dbReference>
<proteinExistence type="inferred from homology"/>
<organism evidence="7 8">
    <name type="scientific">Sarocladium strictum</name>
    <name type="common">Black bundle disease fungus</name>
    <name type="synonym">Acremonium strictum</name>
    <dbReference type="NCBI Taxonomy" id="5046"/>
    <lineage>
        <taxon>Eukaryota</taxon>
        <taxon>Fungi</taxon>
        <taxon>Dikarya</taxon>
        <taxon>Ascomycota</taxon>
        <taxon>Pezizomycotina</taxon>
        <taxon>Sordariomycetes</taxon>
        <taxon>Hypocreomycetidae</taxon>
        <taxon>Hypocreales</taxon>
        <taxon>Sarocladiaceae</taxon>
        <taxon>Sarocladium</taxon>
    </lineage>
</organism>
<keyword evidence="8" id="KW-1185">Reference proteome</keyword>
<keyword evidence="5" id="KW-0560">Oxidoreductase</keyword>
<evidence type="ECO:0000256" key="5">
    <source>
        <dbReference type="ARBA" id="ARBA00023002"/>
    </source>
</evidence>
<name>A0AA39GCS0_SARSR</name>
<dbReference type="Gene3D" id="3.90.180.10">
    <property type="entry name" value="Medium-chain alcohol dehydrogenases, catalytic domain"/>
    <property type="match status" value="1"/>
</dbReference>
<dbReference type="GO" id="GO:0016651">
    <property type="term" value="F:oxidoreductase activity, acting on NAD(P)H"/>
    <property type="evidence" value="ECO:0007669"/>
    <property type="project" value="InterPro"/>
</dbReference>
<dbReference type="InterPro" id="IPR047122">
    <property type="entry name" value="Trans-enoyl_RdTase-like"/>
</dbReference>
<evidence type="ECO:0000256" key="2">
    <source>
        <dbReference type="ARBA" id="ARBA00011245"/>
    </source>
</evidence>
<dbReference type="Pfam" id="PF00107">
    <property type="entry name" value="ADH_zinc_N"/>
    <property type="match status" value="1"/>
</dbReference>
<dbReference type="SMART" id="SM00829">
    <property type="entry name" value="PKS_ER"/>
    <property type="match status" value="1"/>
</dbReference>
<evidence type="ECO:0000256" key="4">
    <source>
        <dbReference type="ARBA" id="ARBA00022857"/>
    </source>
</evidence>
<evidence type="ECO:0000256" key="3">
    <source>
        <dbReference type="ARBA" id="ARBA00022741"/>
    </source>
</evidence>
<evidence type="ECO:0000256" key="1">
    <source>
        <dbReference type="ARBA" id="ARBA00008072"/>
    </source>
</evidence>
<evidence type="ECO:0000313" key="7">
    <source>
        <dbReference type="EMBL" id="KAK0383742.1"/>
    </source>
</evidence>
<dbReference type="Pfam" id="PF08240">
    <property type="entry name" value="ADH_N"/>
    <property type="match status" value="1"/>
</dbReference>
<evidence type="ECO:0000259" key="6">
    <source>
        <dbReference type="SMART" id="SM00829"/>
    </source>
</evidence>
<dbReference type="InterPro" id="IPR013154">
    <property type="entry name" value="ADH-like_N"/>
</dbReference>
<dbReference type="CDD" id="cd08249">
    <property type="entry name" value="enoyl_reductase_like"/>
    <property type="match status" value="1"/>
</dbReference>
<dbReference type="PANTHER" id="PTHR45348">
    <property type="entry name" value="HYPOTHETICAL OXIDOREDUCTASE (EUROFUNG)"/>
    <property type="match status" value="1"/>
</dbReference>
<feature type="domain" description="Enoyl reductase (ER)" evidence="6">
    <location>
        <begin position="14"/>
        <end position="385"/>
    </location>
</feature>
<comment type="subunit">
    <text evidence="2">Monomer.</text>
</comment>
<gene>
    <name evidence="7" type="ORF">NLU13_9653</name>
</gene>
<comment type="caution">
    <text evidence="7">The sequence shown here is derived from an EMBL/GenBank/DDBJ whole genome shotgun (WGS) entry which is preliminary data.</text>
</comment>
<evidence type="ECO:0000313" key="8">
    <source>
        <dbReference type="Proteomes" id="UP001175261"/>
    </source>
</evidence>
<comment type="similarity">
    <text evidence="1">Belongs to the zinc-containing alcohol dehydrogenase family.</text>
</comment>
<sequence length="388" mass="40648">MTGPPNTQTALIGGPDGQIILSDSAPLPPEPLEDLQIAVEVRAVALNPVDTKMAGSYFTTGATSGCDFAGVVTGLGAVAARDRGLKVGDRVSGVVMGMNPLRPHIGAFAQHTAVSAYAAVKIPDDWTFAQGAAGVGGVAWDTVPWALFHSLGLPPGPELEPLNSKGPPPPQLPGAKIPIVSKFTSGPGTKPPTTVLVNGGASFTGTCAIQLLKLAGYNVVATCSASSSEMVRSYGADAVFDYKSPTCAEDIRTYTRNCLRLALDSITTPETTRLCYAALGRAGGRYVGLDPYSHAVTASRSVVHADWVFGMDLLGEDVEWPAPHGRRANPVAREFGVAWNKTLQSLLDRGLIRPHPQLVRDTGLAGALEGLDELRSKKVTGQKLVYTL</sequence>
<dbReference type="InterPro" id="IPR036291">
    <property type="entry name" value="NAD(P)-bd_dom_sf"/>
</dbReference>